<dbReference type="EMBL" id="MN913973">
    <property type="protein sequence ID" value="QJQ80198.1"/>
    <property type="molecule type" value="Genomic_DNA"/>
</dbReference>
<evidence type="ECO:0000313" key="2">
    <source>
        <dbReference type="EMBL" id="QJQ80198.1"/>
    </source>
</evidence>
<feature type="transmembrane region" description="Helical" evidence="1">
    <location>
        <begin position="12"/>
        <end position="35"/>
    </location>
</feature>
<proteinExistence type="predicted"/>
<accession>A0A6M4EH18</accession>
<evidence type="ECO:0000313" key="3">
    <source>
        <dbReference type="EMBL" id="QJQ80270.1"/>
    </source>
</evidence>
<dbReference type="EMBL" id="MN913974">
    <property type="protein sequence ID" value="QJQ80270.1"/>
    <property type="molecule type" value="Genomic_DNA"/>
</dbReference>
<evidence type="ECO:0000256" key="1">
    <source>
        <dbReference type="SAM" id="Phobius"/>
    </source>
</evidence>
<organism evidence="3">
    <name type="scientific">Murine herpesvirus</name>
    <dbReference type="NCBI Taxonomy" id="1431748"/>
    <lineage>
        <taxon>Viruses</taxon>
        <taxon>Duplodnaviria</taxon>
        <taxon>Heunggongvirae</taxon>
        <taxon>Peploviricota</taxon>
        <taxon>Herviviricetes</taxon>
        <taxon>Herpesvirales</taxon>
        <taxon>Orthoherpesviridae</taxon>
        <taxon>Betaherpesvirinae</taxon>
        <taxon>Muromegalovirus</taxon>
    </lineage>
</organism>
<keyword evidence="1" id="KW-1133">Transmembrane helix</keyword>
<keyword evidence="1" id="KW-0472">Membrane</keyword>
<sequence>MSSLITHFCTPLPQVCFFRVLFFTPRMFLWVACVLRMQQVR</sequence>
<keyword evidence="1" id="KW-0812">Transmembrane</keyword>
<protein>
    <submittedName>
        <fullName evidence="3">Uncharacterized protein</fullName>
    </submittedName>
</protein>
<reference evidence="3" key="1">
    <citation type="submission" date="2020-01" db="EMBL/GenBank/DDBJ databases">
        <authorList>
            <person name="Rezuchova I."/>
            <person name="Hyblova M."/>
            <person name="Kudelova M."/>
            <person name="Bohmer M."/>
            <person name="Budis J."/>
            <person name="Szemes T."/>
        </authorList>
    </citation>
    <scope>NUCLEOTIDE SEQUENCE</scope>
    <source>
        <strain evidence="3">4556</strain>
        <strain evidence="2">72</strain>
    </source>
</reference>
<name>A0A6M4EH18_9BETA</name>